<dbReference type="EMBL" id="MLAK01000713">
    <property type="protein sequence ID" value="OHT06875.1"/>
    <property type="molecule type" value="Genomic_DNA"/>
</dbReference>
<gene>
    <name evidence="3" type="ORF">TRFO_25060</name>
</gene>
<protein>
    <submittedName>
        <fullName evidence="3">Uncharacterized protein</fullName>
    </submittedName>
</protein>
<sequence length="1619" mass="187723">MEFKTLKITPANVASLTSNNKNNKYNPDISRVLLSKLTIANSLQECMNRAPKDFKLITNQAEVMVNQKAISSLSHLISRLFLTNPSLQSYKLQTDDSGNFIPKLGKILNGEIVDFLASEKKNAKKILRELEILKVPKWLNVQFSTTGRNFPTPPKSSFTLCKENFLYFIRNEAADFEIKIGEKSYFCSSIAVNCSNVIYQHRLNNPSSKSFVYEIEDPKQFKIFHNFFRGQVLELMSKNIESALKIAEDLQIDNLIQPIKEFMKQHQVRISILRQKEPLIDKVNKLQDLLMNLTEDNFEHSLDSILSSEWCNDEEAVKELIANIFIISSFSYKRNRILAKFCKKLVENKDKVQSLRIFTDFVKTFIRIPSFAEAYYINSRRDLLDGFHTFHNFEYFNFILYLRFENILSNSDLADFDDIKMNSYPLSHLKNYSKIGHPKVSSKSYLCRSTSYFIKEIRELYPNIPLTIDLINDKLRMSYNLPNTLANAIFNDDLNLFIKLTNILPSNESSQNESPQNNQTKNNQELFDYNLKILVPYFFSYGFVPLIDFASYSGSPKIFYYLVKKSVQITECTFYMAIKGGCSSILEYFIRSGVHKFNKNPIPKYKNERSQCPNLEALGFNCDYRYPSFTSQPMISLLELSVCCHQQKVFEELFKVSKMSQIKKSILTSIIYNNLKAFTYIIENLITFNSTDNLKEMGYSSAVGYSEFFELLISLFDTDKIIGHQNENPSFLYNFHLDETYFSSVHSTLTASKFGSIKIIEIIKNSSSYSTGLATTTAAVIAAFHQHLDLFNYLVKTFNVKLSDAVIIRLLETLFIMKNYHFTKAIDDAFVSKNIDEFNSPYIIKLMLIGYSHLQMTDKVKYFVEKMQNVYQSYSYENEFIIAAKNGDLEMTQFIQTLPINLENILLENFLVEMIQNNHLNTFEVVINAVPMEKHEYYVHFCLKYAMKYRKDDFVEFLLTFNVNLNELLSCAAYEGYLNVMQHIANNRAMTSIINYPTDEFDQPIFSAIKSGNQNIVEYLLTFDTLNLTFINKFNETTLDYAAKTRQYSIFILLFNTIMNATPNERDKKELINHAFLTFCLPKFIYSQKYYKKQYISFYPTYFMGLTKHKSIKTLQGYDQYPNVQAVDMYNSDNVSYLVERYPEYFCDEYDYSIENQFLDFFFGTQLLDFNYQNNGETFLINAVKAKRIDIVQKILAVHEQTKVNVNYYDNSGNTALIYSVMNGSIEIFKELMKCKDLDVNHRNFYGRTALTFAAYLNNVYMTHLLIHHPEFNAEKSNTVLAAASALMNDCQYLFNYILENLDFDINKTVKLYKIDMKEKKSSLNDLISDIEGENDDYMEISLLYVSLICKNLTNIKKVIEYKRFDMNRSNIIQSLFYAIAYVPNIEIAKYLLNFSKLDINCTYKGISLLETSIFAMNKENPKFVLEHPDFIPDPLILTKSLCLAIIKFSNEAASLICMNTNININDQCPSMNYINRGSKDFSDFQGKTPLTLAMKYNTKIIPYLFKVPSLDINAKNSNGTNALFVQNENAFQKIIYRTDININAYDNKGNSLLVYVIQSMNRQVGTLLKKGFDITVKNSDGKNIIQVIDPESDIDLSKASKGEIISILKKYYMEINSY</sequence>
<dbReference type="Gene3D" id="1.25.40.20">
    <property type="entry name" value="Ankyrin repeat-containing domain"/>
    <property type="match status" value="3"/>
</dbReference>
<dbReference type="SUPFAM" id="SSF48403">
    <property type="entry name" value="Ankyrin repeat"/>
    <property type="match status" value="4"/>
</dbReference>
<dbReference type="Proteomes" id="UP000179807">
    <property type="component" value="Unassembled WGS sequence"/>
</dbReference>
<organism evidence="3 4">
    <name type="scientific">Tritrichomonas foetus</name>
    <dbReference type="NCBI Taxonomy" id="1144522"/>
    <lineage>
        <taxon>Eukaryota</taxon>
        <taxon>Metamonada</taxon>
        <taxon>Parabasalia</taxon>
        <taxon>Tritrichomonadida</taxon>
        <taxon>Tritrichomonadidae</taxon>
        <taxon>Tritrichomonas</taxon>
    </lineage>
</organism>
<evidence type="ECO:0000256" key="1">
    <source>
        <dbReference type="ARBA" id="ARBA00022737"/>
    </source>
</evidence>
<proteinExistence type="predicted"/>
<accession>A0A1J4K6R4</accession>
<keyword evidence="1" id="KW-0677">Repeat</keyword>
<dbReference type="InterPro" id="IPR002110">
    <property type="entry name" value="Ankyrin_rpt"/>
</dbReference>
<reference evidence="3" key="1">
    <citation type="submission" date="2016-10" db="EMBL/GenBank/DDBJ databases">
        <authorList>
            <person name="Benchimol M."/>
            <person name="Almeida L.G."/>
            <person name="Vasconcelos A.T."/>
            <person name="Perreira-Neves A."/>
            <person name="Rosa I.A."/>
            <person name="Tasca T."/>
            <person name="Bogo M.R."/>
            <person name="de Souza W."/>
        </authorList>
    </citation>
    <scope>NUCLEOTIDE SEQUENCE [LARGE SCALE GENOMIC DNA]</scope>
    <source>
        <strain evidence="3">K</strain>
    </source>
</reference>
<evidence type="ECO:0000313" key="4">
    <source>
        <dbReference type="Proteomes" id="UP000179807"/>
    </source>
</evidence>
<dbReference type="GeneID" id="94838812"/>
<evidence type="ECO:0000313" key="3">
    <source>
        <dbReference type="EMBL" id="OHT06875.1"/>
    </source>
</evidence>
<dbReference type="PANTHER" id="PTHR24198">
    <property type="entry name" value="ANKYRIN REPEAT AND PROTEIN KINASE DOMAIN-CONTAINING PROTEIN"/>
    <property type="match status" value="1"/>
</dbReference>
<keyword evidence="2" id="KW-0040">ANK repeat</keyword>
<dbReference type="PANTHER" id="PTHR24198:SF165">
    <property type="entry name" value="ANKYRIN REPEAT-CONTAINING PROTEIN-RELATED"/>
    <property type="match status" value="1"/>
</dbReference>
<dbReference type="RefSeq" id="XP_068360011.1">
    <property type="nucleotide sequence ID" value="XM_068504108.1"/>
</dbReference>
<comment type="caution">
    <text evidence="3">The sequence shown here is derived from an EMBL/GenBank/DDBJ whole genome shotgun (WGS) entry which is preliminary data.</text>
</comment>
<keyword evidence="4" id="KW-1185">Reference proteome</keyword>
<dbReference type="SMART" id="SM00248">
    <property type="entry name" value="ANK"/>
    <property type="match status" value="11"/>
</dbReference>
<name>A0A1J4K6R4_9EUKA</name>
<dbReference type="InterPro" id="IPR036770">
    <property type="entry name" value="Ankyrin_rpt-contain_sf"/>
</dbReference>
<evidence type="ECO:0000256" key="2">
    <source>
        <dbReference type="ARBA" id="ARBA00023043"/>
    </source>
</evidence>
<dbReference type="VEuPathDB" id="TrichDB:TRFO_25060"/>
<dbReference type="Pfam" id="PF12796">
    <property type="entry name" value="Ank_2"/>
    <property type="match status" value="2"/>
</dbReference>